<evidence type="ECO:0000313" key="2">
    <source>
        <dbReference type="Proteomes" id="UP000001601"/>
    </source>
</evidence>
<organism evidence="1 2">
    <name type="scientific">Leeuwenhoekiella blandensis (strain CECT 7118 / CCUG 51940 / KCTC 22103 / MED217)</name>
    <name type="common">Flavobacterium sp. (strain MED217)</name>
    <dbReference type="NCBI Taxonomy" id="398720"/>
    <lineage>
        <taxon>Bacteria</taxon>
        <taxon>Pseudomonadati</taxon>
        <taxon>Bacteroidota</taxon>
        <taxon>Flavobacteriia</taxon>
        <taxon>Flavobacteriales</taxon>
        <taxon>Flavobacteriaceae</taxon>
        <taxon>Leeuwenhoekiella</taxon>
    </lineage>
</organism>
<dbReference type="HOGENOM" id="CLU_179419_0_0_10"/>
<dbReference type="RefSeq" id="WP_009781761.1">
    <property type="nucleotide sequence ID" value="NZ_CH672395.1"/>
</dbReference>
<dbReference type="STRING" id="398720.MED217_17105"/>
<sequence length="113" mass="12962">MKYSFLKEYYVKRTMNARIKQSLSLLFLAFFLTTKMAGLHVLTHDDSDLKEDCAICHVLVTDHQTAIVLQDAEEFVPATCYPVFQEKQHVNPTVSYKGSLHSYHLFSRPPPVA</sequence>
<proteinExistence type="predicted"/>
<keyword evidence="2" id="KW-1185">Reference proteome</keyword>
<comment type="caution">
    <text evidence="1">The sequence shown here is derived from an EMBL/GenBank/DDBJ whole genome shotgun (WGS) entry which is preliminary data.</text>
</comment>
<protein>
    <submittedName>
        <fullName evidence="1">Uncharacterized protein</fullName>
    </submittedName>
</protein>
<dbReference type="EMBL" id="AANC01000001">
    <property type="protein sequence ID" value="EAQ51282.1"/>
    <property type="molecule type" value="Genomic_DNA"/>
</dbReference>
<gene>
    <name evidence="1" type="ORF">MED217_17105</name>
</gene>
<dbReference type="eggNOG" id="ENOG502ZZ19">
    <property type="taxonomic scope" value="Bacteria"/>
</dbReference>
<dbReference type="OrthoDB" id="1452502at2"/>
<dbReference type="AlphaFoldDB" id="A3XHG0"/>
<evidence type="ECO:0000313" key="1">
    <source>
        <dbReference type="EMBL" id="EAQ51282.1"/>
    </source>
</evidence>
<reference evidence="1 2" key="1">
    <citation type="journal article" date="2007" name="Nature">
        <title>Light stimulates growth of proteorhodopsin-containing marine Flavobacteria.</title>
        <authorList>
            <person name="Gomez-Consarnau L."/>
            <person name="Gonzalez J.M."/>
            <person name="Coll-Llado M."/>
            <person name="Gourdon P."/>
            <person name="Pascher T."/>
            <person name="Neutze R."/>
            <person name="Pedros-Alio C."/>
            <person name="Pinhassi J."/>
        </authorList>
    </citation>
    <scope>NUCLEOTIDE SEQUENCE [LARGE SCALE GENOMIC DNA]</scope>
    <source>
        <strain evidence="1 2">MED217</strain>
    </source>
</reference>
<name>A3XHG0_LEEBM</name>
<accession>A3XHG0</accession>
<dbReference type="Proteomes" id="UP000001601">
    <property type="component" value="Unassembled WGS sequence"/>
</dbReference>